<dbReference type="Gene3D" id="3.40.30.10">
    <property type="entry name" value="Glutaredoxin"/>
    <property type="match status" value="1"/>
</dbReference>
<evidence type="ECO:0000256" key="4">
    <source>
        <dbReference type="PIRSR" id="PIRSR603782-2"/>
    </source>
</evidence>
<organism evidence="6">
    <name type="scientific">Auxenochlorella protothecoides</name>
    <name type="common">Green microalga</name>
    <name type="synonym">Chlorella protothecoides</name>
    <dbReference type="NCBI Taxonomy" id="3075"/>
    <lineage>
        <taxon>Eukaryota</taxon>
        <taxon>Viridiplantae</taxon>
        <taxon>Chlorophyta</taxon>
        <taxon>core chlorophytes</taxon>
        <taxon>Trebouxiophyceae</taxon>
        <taxon>Chlorellales</taxon>
        <taxon>Chlorellaceae</taxon>
        <taxon>Auxenochlorella</taxon>
    </lineage>
</organism>
<reference evidence="6" key="1">
    <citation type="submission" date="2015-08" db="EMBL/GenBank/DDBJ databases">
        <authorList>
            <person name="Babu N.S."/>
            <person name="Beckwith C.J."/>
            <person name="Beseler K.G."/>
            <person name="Brison A."/>
            <person name="Carone J.V."/>
            <person name="Caskin T.P."/>
            <person name="Diamond M."/>
            <person name="Durham M.E."/>
            <person name="Foxe J.M."/>
            <person name="Go M."/>
            <person name="Henderson B.A."/>
            <person name="Jones I.B."/>
            <person name="McGettigan J.A."/>
            <person name="Micheletti S.J."/>
            <person name="Nasrallah M.E."/>
            <person name="Ortiz D."/>
            <person name="Piller C.R."/>
            <person name="Privatt S.R."/>
            <person name="Schneider S.L."/>
            <person name="Sharp S."/>
            <person name="Smith T.C."/>
            <person name="Stanton J.D."/>
            <person name="Ullery H.E."/>
            <person name="Wilson R.J."/>
            <person name="Serrano M.G."/>
            <person name="Buck G."/>
            <person name="Lee V."/>
            <person name="Wang Y."/>
            <person name="Carvalho R."/>
            <person name="Voegtly L."/>
            <person name="Shi R."/>
            <person name="Duckworth R."/>
            <person name="Johnson A."/>
            <person name="Loviza R."/>
            <person name="Walstead R."/>
            <person name="Shah Z."/>
            <person name="Kiflezghi M."/>
            <person name="Wade K."/>
            <person name="Ball S.L."/>
            <person name="Bradley K.W."/>
            <person name="Asai D.J."/>
            <person name="Bowman C.A."/>
            <person name="Russell D.A."/>
            <person name="Pope W.H."/>
            <person name="Jacobs-Sera D."/>
            <person name="Hendrix R.W."/>
            <person name="Hatfull G.F."/>
        </authorList>
    </citation>
    <scope>NUCLEOTIDE SEQUENCE</scope>
</reference>
<evidence type="ECO:0000256" key="2">
    <source>
        <dbReference type="ARBA" id="ARBA00023008"/>
    </source>
</evidence>
<keyword evidence="4" id="KW-1015">Disulfide bond</keyword>
<dbReference type="GO" id="GO:0033617">
    <property type="term" value="P:mitochondrial respiratory chain complex IV assembly"/>
    <property type="evidence" value="ECO:0007669"/>
    <property type="project" value="TreeGrafter"/>
</dbReference>
<evidence type="ECO:0000313" key="6">
    <source>
        <dbReference type="EMBL" id="JAT68570.1"/>
    </source>
</evidence>
<dbReference type="GO" id="GO:0005739">
    <property type="term" value="C:mitochondrion"/>
    <property type="evidence" value="ECO:0007669"/>
    <property type="project" value="GOC"/>
</dbReference>
<feature type="binding site" evidence="3">
    <location>
        <position position="128"/>
    </location>
    <ligand>
        <name>Cu cation</name>
        <dbReference type="ChEBI" id="CHEBI:23378"/>
    </ligand>
</feature>
<dbReference type="PROSITE" id="PS51352">
    <property type="entry name" value="THIOREDOXIN_2"/>
    <property type="match status" value="1"/>
</dbReference>
<comment type="similarity">
    <text evidence="1">Belongs to the SCO1/2 family.</text>
</comment>
<keyword evidence="2 3" id="KW-0186">Copper</keyword>
<name>A0A1D1ZNL1_AUXPR</name>
<dbReference type="GO" id="GO:0046872">
    <property type="term" value="F:metal ion binding"/>
    <property type="evidence" value="ECO:0007669"/>
    <property type="project" value="UniProtKB-KW"/>
</dbReference>
<evidence type="ECO:0000256" key="1">
    <source>
        <dbReference type="ARBA" id="ARBA00010996"/>
    </source>
</evidence>
<dbReference type="AlphaFoldDB" id="A0A1D1ZNL1"/>
<dbReference type="SUPFAM" id="SSF52833">
    <property type="entry name" value="Thioredoxin-like"/>
    <property type="match status" value="1"/>
</dbReference>
<accession>A0A1D1ZNL1</accession>
<evidence type="ECO:0000256" key="3">
    <source>
        <dbReference type="PIRSR" id="PIRSR603782-1"/>
    </source>
</evidence>
<dbReference type="EMBL" id="GDKF01010052">
    <property type="protein sequence ID" value="JAT68570.1"/>
    <property type="molecule type" value="Transcribed_RNA"/>
</dbReference>
<dbReference type="CDD" id="cd02968">
    <property type="entry name" value="SCO"/>
    <property type="match status" value="1"/>
</dbReference>
<feature type="domain" description="Thioredoxin" evidence="5">
    <location>
        <begin position="90"/>
        <end position="253"/>
    </location>
</feature>
<dbReference type="PANTHER" id="PTHR12151">
    <property type="entry name" value="ELECTRON TRANSPORT PROTIN SCO1/SENC FAMILY MEMBER"/>
    <property type="match status" value="1"/>
</dbReference>
<feature type="disulfide bond" description="Redox-active" evidence="4">
    <location>
        <begin position="128"/>
        <end position="132"/>
    </location>
</feature>
<sequence>MRRARSCLGRGLRQMMATPPLGVAQATEPLALSRPAVRGLASGTPITSRGPVSYASLALTLGTGAGLMWYFGQQQEKKVASQTTVGSKVAGAAAIGGPFQLMDQHGKPFSDKNLLGQWSLLYFGFTQCPDICPEELEKIVEAKNLAEKATGKSITTVFISVDPERDSVAQVAEYVKEFDPKMIGLTGTLDQTNAAARAYRVYHSKTGDEKDYLVDHSIITYLLNPQGEFVTFFGKNMMAAEVAESLEKHLRAR</sequence>
<dbReference type="PANTHER" id="PTHR12151:SF5">
    <property type="entry name" value="AT19154P"/>
    <property type="match status" value="1"/>
</dbReference>
<dbReference type="InterPro" id="IPR003782">
    <property type="entry name" value="SCO1/SenC"/>
</dbReference>
<gene>
    <name evidence="6" type="ORF">g.49378</name>
</gene>
<proteinExistence type="inferred from homology"/>
<keyword evidence="3" id="KW-0479">Metal-binding</keyword>
<evidence type="ECO:0000259" key="5">
    <source>
        <dbReference type="PROSITE" id="PS51352"/>
    </source>
</evidence>
<dbReference type="InterPro" id="IPR013766">
    <property type="entry name" value="Thioredoxin_domain"/>
</dbReference>
<dbReference type="Pfam" id="PF02630">
    <property type="entry name" value="SCO1-SenC"/>
    <property type="match status" value="1"/>
</dbReference>
<protein>
    <recommendedName>
        <fullName evidence="5">Thioredoxin domain-containing protein</fullName>
    </recommendedName>
</protein>
<dbReference type="InterPro" id="IPR036249">
    <property type="entry name" value="Thioredoxin-like_sf"/>
</dbReference>
<dbReference type="FunFam" id="3.40.30.10:FF:000013">
    <property type="entry name" value="Blast:Protein SCO1 homolog, mitochondrial"/>
    <property type="match status" value="1"/>
</dbReference>
<feature type="binding site" evidence="3">
    <location>
        <position position="216"/>
    </location>
    <ligand>
        <name>Cu cation</name>
        <dbReference type="ChEBI" id="CHEBI:23378"/>
    </ligand>
</feature>
<feature type="binding site" evidence="3">
    <location>
        <position position="132"/>
    </location>
    <ligand>
        <name>Cu cation</name>
        <dbReference type="ChEBI" id="CHEBI:23378"/>
    </ligand>
</feature>